<gene>
    <name evidence="1" type="ORF">BJX67DRAFT_49603</name>
</gene>
<dbReference type="GeneID" id="98150157"/>
<dbReference type="RefSeq" id="XP_070887205.1">
    <property type="nucleotide sequence ID" value="XM_071035085.1"/>
</dbReference>
<proteinExistence type="predicted"/>
<evidence type="ECO:0000313" key="2">
    <source>
        <dbReference type="Proteomes" id="UP001610432"/>
    </source>
</evidence>
<protein>
    <recommendedName>
        <fullName evidence="3">Amine oxidase</fullName>
    </recommendedName>
</protein>
<evidence type="ECO:0008006" key="3">
    <source>
        <dbReference type="Google" id="ProtNLM"/>
    </source>
</evidence>
<reference evidence="1 2" key="1">
    <citation type="submission" date="2024-07" db="EMBL/GenBank/DDBJ databases">
        <title>Section-level genome sequencing and comparative genomics of Aspergillus sections Usti and Cavernicolus.</title>
        <authorList>
            <consortium name="Lawrence Berkeley National Laboratory"/>
            <person name="Nybo J.L."/>
            <person name="Vesth T.C."/>
            <person name="Theobald S."/>
            <person name="Frisvad J.C."/>
            <person name="Larsen T.O."/>
            <person name="Kjaerboelling I."/>
            <person name="Rothschild-Mancinelli K."/>
            <person name="Lyhne E.K."/>
            <person name="Kogle M.E."/>
            <person name="Barry K."/>
            <person name="Clum A."/>
            <person name="Na H."/>
            <person name="Ledsgaard L."/>
            <person name="Lin J."/>
            <person name="Lipzen A."/>
            <person name="Kuo A."/>
            <person name="Riley R."/>
            <person name="Mondo S."/>
            <person name="Labutti K."/>
            <person name="Haridas S."/>
            <person name="Pangalinan J."/>
            <person name="Salamov A.A."/>
            <person name="Simmons B.A."/>
            <person name="Magnuson J.K."/>
            <person name="Chen J."/>
            <person name="Drula E."/>
            <person name="Henrissat B."/>
            <person name="Wiebenga A."/>
            <person name="Lubbers R.J."/>
            <person name="Gomes A.C."/>
            <person name="Macurrencykelacurrency M.R."/>
            <person name="Stajich J."/>
            <person name="Grigoriev I.V."/>
            <person name="Mortensen U.H."/>
            <person name="De Vries R.P."/>
            <person name="Baker S.E."/>
            <person name="Andersen M.R."/>
        </authorList>
    </citation>
    <scope>NUCLEOTIDE SEQUENCE [LARGE SCALE GENOMIC DNA]</scope>
    <source>
        <strain evidence="1 2">CBS 449.75</strain>
    </source>
</reference>
<comment type="caution">
    <text evidence="1">The sequence shown here is derived from an EMBL/GenBank/DDBJ whole genome shotgun (WGS) entry which is preliminary data.</text>
</comment>
<dbReference type="EMBL" id="JBFXLQ010000014">
    <property type="protein sequence ID" value="KAL2868226.1"/>
    <property type="molecule type" value="Genomic_DNA"/>
</dbReference>
<dbReference type="Proteomes" id="UP001610432">
    <property type="component" value="Unassembled WGS sequence"/>
</dbReference>
<name>A0ABR4LUS6_9EURO</name>
<sequence>MEHSRHHLGGDPARESVSLKTDMCRNIDLPYGAFGVNHLYSVPVETVPRPGFNQTGKEIEVQMNAFAIAKFPTKTVYQYDVSTPVPDAVRSPPGLVLC</sequence>
<evidence type="ECO:0000313" key="1">
    <source>
        <dbReference type="EMBL" id="KAL2868226.1"/>
    </source>
</evidence>
<keyword evidence="2" id="KW-1185">Reference proteome</keyword>
<organism evidence="1 2">
    <name type="scientific">Aspergillus lucknowensis</name>
    <dbReference type="NCBI Taxonomy" id="176173"/>
    <lineage>
        <taxon>Eukaryota</taxon>
        <taxon>Fungi</taxon>
        <taxon>Dikarya</taxon>
        <taxon>Ascomycota</taxon>
        <taxon>Pezizomycotina</taxon>
        <taxon>Eurotiomycetes</taxon>
        <taxon>Eurotiomycetidae</taxon>
        <taxon>Eurotiales</taxon>
        <taxon>Aspergillaceae</taxon>
        <taxon>Aspergillus</taxon>
        <taxon>Aspergillus subgen. Nidulantes</taxon>
    </lineage>
</organism>
<accession>A0ABR4LUS6</accession>